<dbReference type="GO" id="GO:0003724">
    <property type="term" value="F:RNA helicase activity"/>
    <property type="evidence" value="ECO:0007669"/>
    <property type="project" value="UniProtKB-EC"/>
</dbReference>
<evidence type="ECO:0000256" key="6">
    <source>
        <dbReference type="ARBA" id="ARBA00022806"/>
    </source>
</evidence>
<reference evidence="13 14" key="1">
    <citation type="submission" date="2017-08" db="EMBL/GenBank/DDBJ databases">
        <title>Acidophilic green algal genome provides insights into adaptation to an acidic environment.</title>
        <authorList>
            <person name="Hirooka S."/>
            <person name="Hirose Y."/>
            <person name="Kanesaki Y."/>
            <person name="Higuchi S."/>
            <person name="Fujiwara T."/>
            <person name="Onuma R."/>
            <person name="Era A."/>
            <person name="Ohbayashi R."/>
            <person name="Uzuka A."/>
            <person name="Nozaki H."/>
            <person name="Yoshikawa H."/>
            <person name="Miyagishima S.Y."/>
        </authorList>
    </citation>
    <scope>NUCLEOTIDE SEQUENCE [LARGE SCALE GENOMIC DNA]</scope>
    <source>
        <strain evidence="13 14">NIES-2499</strain>
    </source>
</reference>
<dbReference type="SUPFAM" id="SSF52540">
    <property type="entry name" value="P-loop containing nucleoside triphosphate hydrolases"/>
    <property type="match status" value="2"/>
</dbReference>
<comment type="subunit">
    <text evidence="2">Homodimer; in free form. Component of the mitochondrial degradosome (mtEXO) complex which is a heteropentamer containing 2 copies of SUPV3L1 and 3 copies of PNPT1.</text>
</comment>
<keyword evidence="4" id="KW-0547">Nucleotide-binding</keyword>
<feature type="region of interest" description="Disordered" evidence="11">
    <location>
        <begin position="404"/>
        <end position="424"/>
    </location>
</feature>
<evidence type="ECO:0000259" key="12">
    <source>
        <dbReference type="Pfam" id="PF22527"/>
    </source>
</evidence>
<evidence type="ECO:0000256" key="9">
    <source>
        <dbReference type="ARBA" id="ARBA00023128"/>
    </source>
</evidence>
<keyword evidence="9" id="KW-0496">Mitochondrion</keyword>
<keyword evidence="6" id="KW-0347">Helicase</keyword>
<dbReference type="PANTHER" id="PTHR12131">
    <property type="entry name" value="ATP-DEPENDENT RNA AND DNA HELICASE"/>
    <property type="match status" value="1"/>
</dbReference>
<keyword evidence="14" id="KW-1185">Reference proteome</keyword>
<dbReference type="Pfam" id="PF22527">
    <property type="entry name" value="DEXQc_Suv3"/>
    <property type="match status" value="1"/>
</dbReference>
<name>A0A250XF45_9CHLO</name>
<evidence type="ECO:0000256" key="5">
    <source>
        <dbReference type="ARBA" id="ARBA00022801"/>
    </source>
</evidence>
<organism evidence="13 14">
    <name type="scientific">Chlamydomonas eustigma</name>
    <dbReference type="NCBI Taxonomy" id="1157962"/>
    <lineage>
        <taxon>Eukaryota</taxon>
        <taxon>Viridiplantae</taxon>
        <taxon>Chlorophyta</taxon>
        <taxon>core chlorophytes</taxon>
        <taxon>Chlorophyceae</taxon>
        <taxon>CS clade</taxon>
        <taxon>Chlamydomonadales</taxon>
        <taxon>Chlamydomonadaceae</taxon>
        <taxon>Chlamydomonas</taxon>
    </lineage>
</organism>
<comment type="caution">
    <text evidence="13">The sequence shown here is derived from an EMBL/GenBank/DDBJ whole genome shotgun (WGS) entry which is preliminary data.</text>
</comment>
<dbReference type="InterPro" id="IPR055206">
    <property type="entry name" value="DEXQc_SUV3"/>
</dbReference>
<dbReference type="Proteomes" id="UP000232323">
    <property type="component" value="Unassembled WGS sequence"/>
</dbReference>
<dbReference type="Gene3D" id="3.40.50.300">
    <property type="entry name" value="P-loop containing nucleotide triphosphate hydrolases"/>
    <property type="match status" value="2"/>
</dbReference>
<accession>A0A250XF45</accession>
<dbReference type="PANTHER" id="PTHR12131:SF1">
    <property type="entry name" value="ATP-DEPENDENT RNA HELICASE SUPV3L1, MITOCHONDRIAL-RELATED"/>
    <property type="match status" value="1"/>
</dbReference>
<gene>
    <name evidence="13" type="ORF">CEUSTIGMA_g9101.t1</name>
</gene>
<proteinExistence type="predicted"/>
<evidence type="ECO:0000256" key="8">
    <source>
        <dbReference type="ARBA" id="ARBA00022946"/>
    </source>
</evidence>
<dbReference type="GO" id="GO:0055087">
    <property type="term" value="C:Ski complex"/>
    <property type="evidence" value="ECO:0007669"/>
    <property type="project" value="TreeGrafter"/>
</dbReference>
<evidence type="ECO:0000256" key="4">
    <source>
        <dbReference type="ARBA" id="ARBA00022741"/>
    </source>
</evidence>
<comment type="subcellular location">
    <subcellularLocation>
        <location evidence="1">Mitochondrion matrix</location>
    </subcellularLocation>
</comment>
<dbReference type="CDD" id="cd18805">
    <property type="entry name" value="SF2_C_suv3"/>
    <property type="match status" value="1"/>
</dbReference>
<dbReference type="GO" id="GO:0005524">
    <property type="term" value="F:ATP binding"/>
    <property type="evidence" value="ECO:0007669"/>
    <property type="project" value="UniProtKB-KW"/>
</dbReference>
<evidence type="ECO:0000313" key="14">
    <source>
        <dbReference type="Proteomes" id="UP000232323"/>
    </source>
</evidence>
<evidence type="ECO:0000256" key="1">
    <source>
        <dbReference type="ARBA" id="ARBA00004305"/>
    </source>
</evidence>
<dbReference type="InterPro" id="IPR044774">
    <property type="entry name" value="Suv3_DEXQc"/>
</dbReference>
<dbReference type="CDD" id="cd17913">
    <property type="entry name" value="DEXQc_Suv3"/>
    <property type="match status" value="1"/>
</dbReference>
<keyword evidence="5" id="KW-0378">Hydrolase</keyword>
<evidence type="ECO:0000256" key="7">
    <source>
        <dbReference type="ARBA" id="ARBA00022840"/>
    </source>
</evidence>
<dbReference type="EMBL" id="BEGY01000069">
    <property type="protein sequence ID" value="GAX81673.1"/>
    <property type="molecule type" value="Genomic_DNA"/>
</dbReference>
<dbReference type="GO" id="GO:0070478">
    <property type="term" value="P:nuclear-transcribed mRNA catabolic process, 3'-5' exonucleolytic nonsense-mediated decay"/>
    <property type="evidence" value="ECO:0007669"/>
    <property type="project" value="TreeGrafter"/>
</dbReference>
<dbReference type="EC" id="3.6.4.13" evidence="3"/>
<protein>
    <recommendedName>
        <fullName evidence="3">RNA helicase</fullName>
        <ecNumber evidence="3">3.6.4.13</ecNumber>
    </recommendedName>
</protein>
<dbReference type="FunFam" id="3.40.50.300:FF:000269">
    <property type="entry name" value="ATP-dependent RNA helicase SUPV3L1, mitochondrial"/>
    <property type="match status" value="1"/>
</dbReference>
<keyword evidence="7" id="KW-0067">ATP-binding</keyword>
<dbReference type="InterPro" id="IPR027417">
    <property type="entry name" value="P-loop_NTPase"/>
</dbReference>
<feature type="region of interest" description="Disordered" evidence="11">
    <location>
        <begin position="342"/>
        <end position="371"/>
    </location>
</feature>
<comment type="catalytic activity">
    <reaction evidence="10">
        <text>ATP + H2O = ADP + phosphate + H(+)</text>
        <dbReference type="Rhea" id="RHEA:13065"/>
        <dbReference type="ChEBI" id="CHEBI:15377"/>
        <dbReference type="ChEBI" id="CHEBI:15378"/>
        <dbReference type="ChEBI" id="CHEBI:30616"/>
        <dbReference type="ChEBI" id="CHEBI:43474"/>
        <dbReference type="ChEBI" id="CHEBI:456216"/>
        <dbReference type="EC" id="3.6.4.13"/>
    </reaction>
</comment>
<dbReference type="GO" id="GO:0016787">
    <property type="term" value="F:hydrolase activity"/>
    <property type="evidence" value="ECO:0007669"/>
    <property type="project" value="UniProtKB-KW"/>
</dbReference>
<feature type="domain" description="ATP-dependent RNA helicase SUV3 DEXQ-box helicase" evidence="12">
    <location>
        <begin position="120"/>
        <end position="273"/>
    </location>
</feature>
<evidence type="ECO:0000256" key="10">
    <source>
        <dbReference type="ARBA" id="ARBA00047984"/>
    </source>
</evidence>
<dbReference type="AlphaFoldDB" id="A0A250XF45"/>
<keyword evidence="8" id="KW-0809">Transit peptide</keyword>
<evidence type="ECO:0000256" key="3">
    <source>
        <dbReference type="ARBA" id="ARBA00012552"/>
    </source>
</evidence>
<feature type="compositionally biased region" description="Polar residues" evidence="11">
    <location>
        <begin position="404"/>
        <end position="417"/>
    </location>
</feature>
<dbReference type="InterPro" id="IPR050699">
    <property type="entry name" value="RNA-DNA_Helicase"/>
</dbReference>
<dbReference type="GO" id="GO:0005759">
    <property type="term" value="C:mitochondrial matrix"/>
    <property type="evidence" value="ECO:0007669"/>
    <property type="project" value="UniProtKB-SubCell"/>
</dbReference>
<dbReference type="STRING" id="1157962.A0A250XF45"/>
<sequence>MVYRICHQFSQKIPCMRHFISVSSYVRTSRLERVEFKASLVNLLTGSTTHSSSFHHSYVNLNAELYQLFRAINQNCKPAVATNQQVASTVYRVTSFLHPLRRSVHTKQNSQPHLLDLRHPASWYPVARQIPRKIIAHLGPTNSGKTHNALDAMKQARSGVYCGPLRLLACEISERLTSTGLPCSLITGQEVREEPGSKHTSCTVEMASISEVVEVAVLDEIQMIGDPGRGWGWTRALLGIPASTIHVCGSPEVLPLLRTLVAECGDELEVKGYNRLSQLVVMSEALKSVENLKPGDCLVAFSRRAVHGLKRDVLRHTSHPCAVVYGALPPSTRSQQAALFNGSLSHSQQKARPPSPTPNYPSSLHSAWEEEPIRTQSTDRVCYDEYSSVRDAASCLRDAGYTAPTGSAGQAVSSSSREAVGVPSVPPSRGVLVASDAIGMGLNLNIGRIIFTALRKYDGTETRNLSTTEVKQIAGRAGRYRSAHPVGYVTCLHQKDVGLLHEALAAKSRTLVKACLMPRPEDISSFVVNNSKLRYDAAIIKFVSKAKLSSHYCLADTENMVKLASMLHVSDQDSRGITVMAASEPH</sequence>
<dbReference type="OrthoDB" id="6692397at2759"/>
<evidence type="ECO:0000256" key="2">
    <source>
        <dbReference type="ARBA" id="ARBA00011661"/>
    </source>
</evidence>
<evidence type="ECO:0000256" key="11">
    <source>
        <dbReference type="SAM" id="MobiDB-lite"/>
    </source>
</evidence>
<evidence type="ECO:0000313" key="13">
    <source>
        <dbReference type="EMBL" id="GAX81673.1"/>
    </source>
</evidence>